<reference evidence="5" key="1">
    <citation type="submission" date="2019-06" db="EMBL/GenBank/DDBJ databases">
        <authorList>
            <person name="Murdoch R.W."/>
            <person name="Fathepure B."/>
        </authorList>
    </citation>
    <scope>NUCLEOTIDE SEQUENCE</scope>
</reference>
<dbReference type="SUPFAM" id="SSF51556">
    <property type="entry name" value="Metallo-dependent hydrolases"/>
    <property type="match status" value="1"/>
</dbReference>
<dbReference type="NCBIfam" id="NF006055">
    <property type="entry name" value="PRK08203.1"/>
    <property type="match status" value="1"/>
</dbReference>
<dbReference type="GO" id="GO:0102127">
    <property type="term" value="F:8-oxoguanine deaminase activity"/>
    <property type="evidence" value="ECO:0007669"/>
    <property type="project" value="UniProtKB-EC"/>
</dbReference>
<proteinExistence type="predicted"/>
<dbReference type="InterPro" id="IPR006680">
    <property type="entry name" value="Amidohydro-rel"/>
</dbReference>
<name>A0A5B8RA85_9ZZZZ</name>
<dbReference type="PROSITE" id="PS50873">
    <property type="entry name" value="PEROXIDASE_4"/>
    <property type="match status" value="1"/>
</dbReference>
<dbReference type="FunFam" id="3.20.20.140:FF:000014">
    <property type="entry name" value="5-methylthioadenosine/S-adenosylhomocysteine deaminase"/>
    <property type="match status" value="1"/>
</dbReference>
<dbReference type="GO" id="GO:0004601">
    <property type="term" value="F:peroxidase activity"/>
    <property type="evidence" value="ECO:0007669"/>
    <property type="project" value="InterPro"/>
</dbReference>
<dbReference type="PANTHER" id="PTHR43794">
    <property type="entry name" value="AMINOHYDROLASE SSNA-RELATED"/>
    <property type="match status" value="1"/>
</dbReference>
<evidence type="ECO:0000256" key="3">
    <source>
        <dbReference type="ARBA" id="ARBA00022833"/>
    </source>
</evidence>
<organism evidence="5">
    <name type="scientific">uncultured organism</name>
    <dbReference type="NCBI Taxonomy" id="155900"/>
    <lineage>
        <taxon>unclassified sequences</taxon>
        <taxon>environmental samples</taxon>
    </lineage>
</organism>
<dbReference type="GO" id="GO:0046872">
    <property type="term" value="F:metal ion binding"/>
    <property type="evidence" value="ECO:0007669"/>
    <property type="project" value="UniProtKB-KW"/>
</dbReference>
<dbReference type="EC" id="3.5.4.32" evidence="5"/>
<keyword evidence="1" id="KW-0479">Metal-binding</keyword>
<dbReference type="PANTHER" id="PTHR43794:SF11">
    <property type="entry name" value="AMIDOHYDROLASE-RELATED DOMAIN-CONTAINING PROTEIN"/>
    <property type="match status" value="1"/>
</dbReference>
<dbReference type="GO" id="GO:0006979">
    <property type="term" value="P:response to oxidative stress"/>
    <property type="evidence" value="ECO:0007669"/>
    <property type="project" value="InterPro"/>
</dbReference>
<evidence type="ECO:0000256" key="2">
    <source>
        <dbReference type="ARBA" id="ARBA00022801"/>
    </source>
</evidence>
<dbReference type="GO" id="GO:0019239">
    <property type="term" value="F:deaminase activity"/>
    <property type="evidence" value="ECO:0007669"/>
    <property type="project" value="UniProtKB-ARBA"/>
</dbReference>
<dbReference type="SUPFAM" id="SSF51338">
    <property type="entry name" value="Composite domain of metallo-dependent hydrolases"/>
    <property type="match status" value="1"/>
</dbReference>
<accession>A0A5B8RA85</accession>
<protein>
    <submittedName>
        <fullName evidence="5">8-oxoguanine deaminase</fullName>
        <ecNumber evidence="5">3.5.4.32</ecNumber>
    </submittedName>
</protein>
<dbReference type="AlphaFoldDB" id="A0A5B8RA85"/>
<dbReference type="InterPro" id="IPR032466">
    <property type="entry name" value="Metal_Hydrolase"/>
</dbReference>
<evidence type="ECO:0000256" key="1">
    <source>
        <dbReference type="ARBA" id="ARBA00022723"/>
    </source>
</evidence>
<gene>
    <name evidence="5" type="ORF">KBTEX_01157</name>
</gene>
<dbReference type="Gene3D" id="3.20.20.140">
    <property type="entry name" value="Metal-dependent hydrolases"/>
    <property type="match status" value="1"/>
</dbReference>
<evidence type="ECO:0000313" key="5">
    <source>
        <dbReference type="EMBL" id="QEA04848.1"/>
    </source>
</evidence>
<dbReference type="EMBL" id="MN079090">
    <property type="protein sequence ID" value="QEA04848.1"/>
    <property type="molecule type" value="Genomic_DNA"/>
</dbReference>
<dbReference type="InterPro" id="IPR011059">
    <property type="entry name" value="Metal-dep_hydrolase_composite"/>
</dbReference>
<dbReference type="GO" id="GO:0020037">
    <property type="term" value="F:heme binding"/>
    <property type="evidence" value="ECO:0007669"/>
    <property type="project" value="InterPro"/>
</dbReference>
<sequence length="453" mass="48470">MTSLILDNAAAVATMEGDDGGVLHDASIRIEDNRIAAVGPAARIGTDADRVIDARGHILIPGLVNTHHHFYQTLTRNLPAGQDAGLFNWLVSHYPVWARLDPEAMDVSTRIAAAELMLSGCTTAADHTYLWPNGARLDDQVHAAREMGLRFHAGRGSMSVGESDGGLPPDSVVESEAAILADSQRVIETHHDDADYAMTRIALAPCSPFSVSQTLMRESLEMARHYGVHCHTHLAETRDETAYCLERFGRTPVEYAEDLGWCGEDVWFAHMVHPEDDEVRRLGAHRCGVAHCPSSNMRLGSGAAPVRALRRAGARVGLGVDGSASNDGSDMLGEARQTMLLHRLVDGPDAMGAVEALSLATRGGAAVLGRNDIGRLAPGMAADIVGYRLDTLPLAGGAVHDPLAALVFCRPPQVALSLINGRLRGRDGALTDVDLPALVRRHNDIARRIAAHA</sequence>
<dbReference type="InterPro" id="IPR002016">
    <property type="entry name" value="Haem_peroxidase"/>
</dbReference>
<feature type="domain" description="Plant heme peroxidase family profile" evidence="4">
    <location>
        <begin position="281"/>
        <end position="453"/>
    </location>
</feature>
<evidence type="ECO:0000259" key="4">
    <source>
        <dbReference type="PROSITE" id="PS50873"/>
    </source>
</evidence>
<dbReference type="Pfam" id="PF01979">
    <property type="entry name" value="Amidohydro_1"/>
    <property type="match status" value="1"/>
</dbReference>
<dbReference type="CDD" id="cd01298">
    <property type="entry name" value="ATZ_TRZ_like"/>
    <property type="match status" value="1"/>
</dbReference>
<keyword evidence="3" id="KW-0862">Zinc</keyword>
<keyword evidence="2 5" id="KW-0378">Hydrolase</keyword>
<dbReference type="InterPro" id="IPR050287">
    <property type="entry name" value="MTA/SAH_deaminase"/>
</dbReference>
<dbReference type="Gene3D" id="2.30.40.10">
    <property type="entry name" value="Urease, subunit C, domain 1"/>
    <property type="match status" value="1"/>
</dbReference>